<feature type="coiled-coil region" evidence="1">
    <location>
        <begin position="12"/>
        <end position="39"/>
    </location>
</feature>
<reference evidence="2" key="1">
    <citation type="journal article" date="2021" name="Proc. Natl. Acad. Sci. U.S.A.">
        <title>A Catalog of Tens of Thousands of Viruses from Human Metagenomes Reveals Hidden Associations with Chronic Diseases.</title>
        <authorList>
            <person name="Tisza M.J."/>
            <person name="Buck C.B."/>
        </authorList>
    </citation>
    <scope>NUCLEOTIDE SEQUENCE</scope>
    <source>
        <strain evidence="2">CtC6Q17</strain>
    </source>
</reference>
<name>A0A8S5R3P2_9CAUD</name>
<organism evidence="2">
    <name type="scientific">Siphoviridae sp. ctC6Q17</name>
    <dbReference type="NCBI Taxonomy" id="2827271"/>
    <lineage>
        <taxon>Viruses</taxon>
        <taxon>Duplodnaviria</taxon>
        <taxon>Heunggongvirae</taxon>
        <taxon>Uroviricota</taxon>
        <taxon>Caudoviricetes</taxon>
    </lineage>
</organism>
<evidence type="ECO:0000313" key="2">
    <source>
        <dbReference type="EMBL" id="DAE25707.1"/>
    </source>
</evidence>
<proteinExistence type="predicted"/>
<sequence length="56" mass="6719">MKKHLVVEIENAEEFEKLYNDYLKKASELREAVQKLEEFHFSGIAKCESEIFIQRE</sequence>
<keyword evidence="1" id="KW-0175">Coiled coil</keyword>
<protein>
    <submittedName>
        <fullName evidence="2">Uncharacterized protein</fullName>
    </submittedName>
</protein>
<evidence type="ECO:0000256" key="1">
    <source>
        <dbReference type="SAM" id="Coils"/>
    </source>
</evidence>
<accession>A0A8S5R3P2</accession>
<dbReference type="EMBL" id="BK015800">
    <property type="protein sequence ID" value="DAE25707.1"/>
    <property type="molecule type" value="Genomic_DNA"/>
</dbReference>